<gene>
    <name evidence="2" type="ORF">HINF_LOCUS20210</name>
    <name evidence="1" type="ORF">HINF_LOCUS63416</name>
</gene>
<reference evidence="1" key="1">
    <citation type="submission" date="2023-06" db="EMBL/GenBank/DDBJ databases">
        <authorList>
            <person name="Kurt Z."/>
        </authorList>
    </citation>
    <scope>NUCLEOTIDE SEQUENCE</scope>
</reference>
<accession>A0AA86RJS9</accession>
<name>A0AA86RJS9_9EUKA</name>
<dbReference type="Proteomes" id="UP001642409">
    <property type="component" value="Unassembled WGS sequence"/>
</dbReference>
<evidence type="ECO:0000313" key="1">
    <source>
        <dbReference type="EMBL" id="CAI9975771.1"/>
    </source>
</evidence>
<sequence>MLQASERKAKSKFPDMRLGQIKDRSRIGMANGMPSTSLQDRKAAGWTTLHCFLRNADSTTQVDSRMNRLARSSRVTPLDACTRVVGYFGGGSAPNLHRCKLMIIRVNLQFLYRRPNQYNRKLNEWDIYLLLKMQQES</sequence>
<protein>
    <submittedName>
        <fullName evidence="2">Hypothetical_protein</fullName>
    </submittedName>
</protein>
<evidence type="ECO:0000313" key="2">
    <source>
        <dbReference type="EMBL" id="CAL6006550.1"/>
    </source>
</evidence>
<comment type="caution">
    <text evidence="1">The sequence shown here is derived from an EMBL/GenBank/DDBJ whole genome shotgun (WGS) entry which is preliminary data.</text>
</comment>
<dbReference type="EMBL" id="CATOUU010001170">
    <property type="protein sequence ID" value="CAI9975771.1"/>
    <property type="molecule type" value="Genomic_DNA"/>
</dbReference>
<organism evidence="1">
    <name type="scientific">Hexamita inflata</name>
    <dbReference type="NCBI Taxonomy" id="28002"/>
    <lineage>
        <taxon>Eukaryota</taxon>
        <taxon>Metamonada</taxon>
        <taxon>Diplomonadida</taxon>
        <taxon>Hexamitidae</taxon>
        <taxon>Hexamitinae</taxon>
        <taxon>Hexamita</taxon>
    </lineage>
</organism>
<evidence type="ECO:0000313" key="3">
    <source>
        <dbReference type="Proteomes" id="UP001642409"/>
    </source>
</evidence>
<proteinExistence type="predicted"/>
<keyword evidence="3" id="KW-1185">Reference proteome</keyword>
<dbReference type="AlphaFoldDB" id="A0AA86RJS9"/>
<reference evidence="2 3" key="2">
    <citation type="submission" date="2024-07" db="EMBL/GenBank/DDBJ databases">
        <authorList>
            <person name="Akdeniz Z."/>
        </authorList>
    </citation>
    <scope>NUCLEOTIDE SEQUENCE [LARGE SCALE GENOMIC DNA]</scope>
</reference>
<dbReference type="EMBL" id="CAXDID020000054">
    <property type="protein sequence ID" value="CAL6006550.1"/>
    <property type="molecule type" value="Genomic_DNA"/>
</dbReference>